<dbReference type="Proteomes" id="UP000703893">
    <property type="component" value="Unassembled WGS sequence"/>
</dbReference>
<evidence type="ECO:0000313" key="3">
    <source>
        <dbReference type="Proteomes" id="UP000703893"/>
    </source>
</evidence>
<proteinExistence type="predicted"/>
<reference evidence="2 3" key="1">
    <citation type="submission" date="2019-03" db="EMBL/GenBank/DDBJ databases">
        <title>Lake Tanganyika Metagenome-Assembled Genomes (MAGs).</title>
        <authorList>
            <person name="Tran P."/>
        </authorList>
    </citation>
    <scope>NUCLEOTIDE SEQUENCE [LARGE SCALE GENOMIC DNA]</scope>
    <source>
        <strain evidence="2">K_DeepCast_65m_m2_236</strain>
    </source>
</reference>
<accession>A0A937X881</accession>
<dbReference type="EMBL" id="VGJX01000881">
    <property type="protein sequence ID" value="MBM3276145.1"/>
    <property type="molecule type" value="Genomic_DNA"/>
</dbReference>
<keyword evidence="1" id="KW-0812">Transmembrane</keyword>
<gene>
    <name evidence="2" type="ORF">FJZ00_13410</name>
</gene>
<feature type="transmembrane region" description="Helical" evidence="1">
    <location>
        <begin position="9"/>
        <end position="28"/>
    </location>
</feature>
<comment type="caution">
    <text evidence="2">The sequence shown here is derived from an EMBL/GenBank/DDBJ whole genome shotgun (WGS) entry which is preliminary data.</text>
</comment>
<keyword evidence="1" id="KW-0472">Membrane</keyword>
<evidence type="ECO:0000313" key="2">
    <source>
        <dbReference type="EMBL" id="MBM3276145.1"/>
    </source>
</evidence>
<dbReference type="AlphaFoldDB" id="A0A937X881"/>
<keyword evidence="1" id="KW-1133">Transmembrane helix</keyword>
<organism evidence="2 3">
    <name type="scientific">Candidatus Tanganyikabacteria bacterium</name>
    <dbReference type="NCBI Taxonomy" id="2961651"/>
    <lineage>
        <taxon>Bacteria</taxon>
        <taxon>Bacillati</taxon>
        <taxon>Candidatus Sericytochromatia</taxon>
        <taxon>Candidatus Tanganyikabacteria</taxon>
    </lineage>
</organism>
<protein>
    <submittedName>
        <fullName evidence="2">Uncharacterized protein</fullName>
    </submittedName>
</protein>
<evidence type="ECO:0000256" key="1">
    <source>
        <dbReference type="SAM" id="Phobius"/>
    </source>
</evidence>
<name>A0A937X881_9BACT</name>
<sequence>MPDKQQSTFGLKILALLMAVALWGFVGISQHHIAPQDRMIPSAAPSPPR</sequence>